<keyword evidence="1" id="KW-1133">Transmembrane helix</keyword>
<dbReference type="EMBL" id="MN739102">
    <property type="protein sequence ID" value="QHS88701.1"/>
    <property type="molecule type" value="Genomic_DNA"/>
</dbReference>
<name>A0A6C0BAF3_9ZZZZ</name>
<evidence type="ECO:0000256" key="1">
    <source>
        <dbReference type="SAM" id="Phobius"/>
    </source>
</evidence>
<keyword evidence="1" id="KW-0472">Membrane</keyword>
<keyword evidence="1" id="KW-0812">Transmembrane</keyword>
<sequence>MTDTTSILDLPTDPTGGGSINGNVSFTATETHNQENTNTNMGGSVALDQTTINQIVTGLQQASVSGLTQLQSRDISQNSSSITQDPEVQPNYIPPAAKKEDYIQNYEDNDVIIQNYKKQTSIHNALDETYDEIQMPLLVVILYFIFQMPIVKRYVYKYGPALFTKDGNANIYGLIFMSITFGIIYYILSKTIKHFT</sequence>
<feature type="transmembrane region" description="Helical" evidence="1">
    <location>
        <begin position="133"/>
        <end position="151"/>
    </location>
</feature>
<feature type="transmembrane region" description="Helical" evidence="1">
    <location>
        <begin position="171"/>
        <end position="188"/>
    </location>
</feature>
<accession>A0A6C0BAF3</accession>
<proteinExistence type="predicted"/>
<evidence type="ECO:0000313" key="2">
    <source>
        <dbReference type="EMBL" id="QHS88701.1"/>
    </source>
</evidence>
<reference evidence="2" key="1">
    <citation type="journal article" date="2020" name="Nature">
        <title>Giant virus diversity and host interactions through global metagenomics.</title>
        <authorList>
            <person name="Schulz F."/>
            <person name="Roux S."/>
            <person name="Paez-Espino D."/>
            <person name="Jungbluth S."/>
            <person name="Walsh D.A."/>
            <person name="Denef V.J."/>
            <person name="McMahon K.D."/>
            <person name="Konstantinidis K.T."/>
            <person name="Eloe-Fadrosh E.A."/>
            <person name="Kyrpides N.C."/>
            <person name="Woyke T."/>
        </authorList>
    </citation>
    <scope>NUCLEOTIDE SEQUENCE</scope>
    <source>
        <strain evidence="2">GVMAG-M-3300010158-59</strain>
    </source>
</reference>
<dbReference type="AlphaFoldDB" id="A0A6C0BAF3"/>
<organism evidence="2">
    <name type="scientific">viral metagenome</name>
    <dbReference type="NCBI Taxonomy" id="1070528"/>
    <lineage>
        <taxon>unclassified sequences</taxon>
        <taxon>metagenomes</taxon>
        <taxon>organismal metagenomes</taxon>
    </lineage>
</organism>
<protein>
    <submittedName>
        <fullName evidence="2">Uncharacterized protein</fullName>
    </submittedName>
</protein>